<dbReference type="SUPFAM" id="SSF48452">
    <property type="entry name" value="TPR-like"/>
    <property type="match status" value="1"/>
</dbReference>
<proteinExistence type="predicted"/>
<feature type="repeat" description="TPR" evidence="1">
    <location>
        <begin position="108"/>
        <end position="141"/>
    </location>
</feature>
<organism evidence="3 4">
    <name type="scientific">Gimibacter soli</name>
    <dbReference type="NCBI Taxonomy" id="3024400"/>
    <lineage>
        <taxon>Bacteria</taxon>
        <taxon>Pseudomonadati</taxon>
        <taxon>Pseudomonadota</taxon>
        <taxon>Alphaproteobacteria</taxon>
        <taxon>Kordiimonadales</taxon>
        <taxon>Temperatibacteraceae</taxon>
        <taxon>Gimibacter</taxon>
    </lineage>
</organism>
<keyword evidence="1" id="KW-0802">TPR repeat</keyword>
<dbReference type="EMBL" id="CP116805">
    <property type="protein sequence ID" value="WCL52622.1"/>
    <property type="molecule type" value="Genomic_DNA"/>
</dbReference>
<gene>
    <name evidence="3" type="ORF">PH603_08730</name>
</gene>
<accession>A0AAF0BK70</accession>
<protein>
    <recommendedName>
        <fullName evidence="5">Tetratricopeptide repeat protein</fullName>
    </recommendedName>
</protein>
<dbReference type="PROSITE" id="PS50005">
    <property type="entry name" value="TPR"/>
    <property type="match status" value="1"/>
</dbReference>
<evidence type="ECO:0000313" key="4">
    <source>
        <dbReference type="Proteomes" id="UP001217500"/>
    </source>
</evidence>
<dbReference type="SMART" id="SM00028">
    <property type="entry name" value="TPR"/>
    <property type="match status" value="2"/>
</dbReference>
<name>A0AAF0BK70_9PROT</name>
<dbReference type="Proteomes" id="UP001217500">
    <property type="component" value="Chromosome"/>
</dbReference>
<sequence>MIKYVNKKMASLAGAALIVATMGLGGAANAQTFYGYNDPNLKAGMEAITEGNLETASEYLAKAARSINGGERQQIAYSNLCAVDLALGRLDSAKDACDTAIRFDKRDWRAFVNRGHLNRLSGDTDAALADYRRAAKLNPESELAGRVLARMETSLQSKQLASND</sequence>
<dbReference type="Pfam" id="PF13181">
    <property type="entry name" value="TPR_8"/>
    <property type="match status" value="1"/>
</dbReference>
<feature type="chain" id="PRO_5042117967" description="Tetratricopeptide repeat protein" evidence="2">
    <location>
        <begin position="31"/>
        <end position="164"/>
    </location>
</feature>
<reference evidence="3" key="1">
    <citation type="submission" date="2023-01" db="EMBL/GenBank/DDBJ databases">
        <title>The genome sequence of Kordiimonadaceae bacterium 6D33.</title>
        <authorList>
            <person name="Liu Y."/>
        </authorList>
    </citation>
    <scope>NUCLEOTIDE SEQUENCE</scope>
    <source>
        <strain evidence="3">6D33</strain>
    </source>
</reference>
<dbReference type="InterPro" id="IPR011990">
    <property type="entry name" value="TPR-like_helical_dom_sf"/>
</dbReference>
<dbReference type="Gene3D" id="1.25.40.10">
    <property type="entry name" value="Tetratricopeptide repeat domain"/>
    <property type="match status" value="1"/>
</dbReference>
<evidence type="ECO:0000256" key="2">
    <source>
        <dbReference type="SAM" id="SignalP"/>
    </source>
</evidence>
<keyword evidence="2" id="KW-0732">Signal</keyword>
<feature type="signal peptide" evidence="2">
    <location>
        <begin position="1"/>
        <end position="30"/>
    </location>
</feature>
<evidence type="ECO:0008006" key="5">
    <source>
        <dbReference type="Google" id="ProtNLM"/>
    </source>
</evidence>
<evidence type="ECO:0000256" key="1">
    <source>
        <dbReference type="PROSITE-ProRule" id="PRU00339"/>
    </source>
</evidence>
<evidence type="ECO:0000313" key="3">
    <source>
        <dbReference type="EMBL" id="WCL52622.1"/>
    </source>
</evidence>
<dbReference type="KEGG" id="gso:PH603_08730"/>
<dbReference type="AlphaFoldDB" id="A0AAF0BK70"/>
<dbReference type="RefSeq" id="WP_289501909.1">
    <property type="nucleotide sequence ID" value="NZ_CP116805.1"/>
</dbReference>
<dbReference type="InterPro" id="IPR019734">
    <property type="entry name" value="TPR_rpt"/>
</dbReference>
<keyword evidence="4" id="KW-1185">Reference proteome</keyword>